<name>A0A7C9PME9_9MICO</name>
<evidence type="ECO:0000256" key="1">
    <source>
        <dbReference type="ARBA" id="ARBA00022679"/>
    </source>
</evidence>
<sequence>MARDEAQDWDAIILAGGRSTRLDGFDKTALVYRGHSLLDHALAAVTDARAVAVIGPLELRPRLERVAARGRLTLATEHPRFGGPGCAVARGLESLPLPASVWTAVIAADQPHIGLALSTLLDERRRFPAADALIARDEAGELQPLTALYRTARLAAAVAAAGPLDGIPMRALIGRLSAVAVPLGELLCADIDTFEDAAAHDIVVRRA</sequence>
<feature type="domain" description="MobA-like NTP transferase" evidence="2">
    <location>
        <begin position="11"/>
        <end position="161"/>
    </location>
</feature>
<dbReference type="Pfam" id="PF12804">
    <property type="entry name" value="NTP_transf_3"/>
    <property type="match status" value="1"/>
</dbReference>
<accession>A0A7C9PME9</accession>
<evidence type="ECO:0000259" key="2">
    <source>
        <dbReference type="Pfam" id="PF12804"/>
    </source>
</evidence>
<dbReference type="PANTHER" id="PTHR19136">
    <property type="entry name" value="MOLYBDENUM COFACTOR GUANYLYLTRANSFERASE"/>
    <property type="match status" value="1"/>
</dbReference>
<dbReference type="RefSeq" id="WP_163472310.1">
    <property type="nucleotide sequence ID" value="NZ_JAAGWZ010000001.1"/>
</dbReference>
<dbReference type="AlphaFoldDB" id="A0A7C9PME9"/>
<keyword evidence="1 3" id="KW-0808">Transferase</keyword>
<dbReference type="GO" id="GO:0016779">
    <property type="term" value="F:nucleotidyltransferase activity"/>
    <property type="evidence" value="ECO:0007669"/>
    <property type="project" value="TreeGrafter"/>
</dbReference>
<dbReference type="SUPFAM" id="SSF53448">
    <property type="entry name" value="Nucleotide-diphospho-sugar transferases"/>
    <property type="match status" value="1"/>
</dbReference>
<comment type="caution">
    <text evidence="3">The sequence shown here is derived from an EMBL/GenBank/DDBJ whole genome shotgun (WGS) entry which is preliminary data.</text>
</comment>
<reference evidence="3 4" key="1">
    <citation type="journal article" date="2014" name="Int. J. Syst. Evol. Microbiol.">
        <title>Description of Galbitalea soli gen. nov., sp. nov., and Frondihabitans sucicola sp. nov.</title>
        <authorList>
            <person name="Kim S.J."/>
            <person name="Lim J.M."/>
            <person name="Ahn J.H."/>
            <person name="Weon H.Y."/>
            <person name="Hamada M."/>
            <person name="Suzuki K."/>
            <person name="Ahn T.Y."/>
            <person name="Kwon S.W."/>
        </authorList>
    </citation>
    <scope>NUCLEOTIDE SEQUENCE [LARGE SCALE GENOMIC DNA]</scope>
    <source>
        <strain evidence="3 4">NBRC 108727</strain>
    </source>
</reference>
<protein>
    <submittedName>
        <fullName evidence="3">NTP transferase domain-containing protein</fullName>
    </submittedName>
</protein>
<organism evidence="3 4">
    <name type="scientific">Galbitalea soli</name>
    <dbReference type="NCBI Taxonomy" id="1268042"/>
    <lineage>
        <taxon>Bacteria</taxon>
        <taxon>Bacillati</taxon>
        <taxon>Actinomycetota</taxon>
        <taxon>Actinomycetes</taxon>
        <taxon>Micrococcales</taxon>
        <taxon>Microbacteriaceae</taxon>
        <taxon>Galbitalea</taxon>
    </lineage>
</organism>
<dbReference type="Gene3D" id="3.90.550.10">
    <property type="entry name" value="Spore Coat Polysaccharide Biosynthesis Protein SpsA, Chain A"/>
    <property type="match status" value="1"/>
</dbReference>
<dbReference type="EMBL" id="JAAGWZ010000001">
    <property type="protein sequence ID" value="NEM90688.1"/>
    <property type="molecule type" value="Genomic_DNA"/>
</dbReference>
<dbReference type="Proteomes" id="UP000479756">
    <property type="component" value="Unassembled WGS sequence"/>
</dbReference>
<dbReference type="InterPro" id="IPR025877">
    <property type="entry name" value="MobA-like_NTP_Trfase"/>
</dbReference>
<evidence type="ECO:0000313" key="4">
    <source>
        <dbReference type="Proteomes" id="UP000479756"/>
    </source>
</evidence>
<dbReference type="InterPro" id="IPR029044">
    <property type="entry name" value="Nucleotide-diphossugar_trans"/>
</dbReference>
<proteinExistence type="predicted"/>
<keyword evidence="4" id="KW-1185">Reference proteome</keyword>
<dbReference type="PANTHER" id="PTHR19136:SF81">
    <property type="entry name" value="MOLYBDENUM COFACTOR GUANYLYLTRANSFERASE"/>
    <property type="match status" value="1"/>
</dbReference>
<gene>
    <name evidence="3" type="ORF">G3T37_04895</name>
</gene>
<evidence type="ECO:0000313" key="3">
    <source>
        <dbReference type="EMBL" id="NEM90688.1"/>
    </source>
</evidence>